<dbReference type="Proteomes" id="UP000479000">
    <property type="component" value="Unassembled WGS sequence"/>
</dbReference>
<gene>
    <name evidence="1" type="ORF">NTEN_LOCUS2444</name>
</gene>
<protein>
    <submittedName>
        <fullName evidence="1">Uncharacterized protein</fullName>
    </submittedName>
</protein>
<evidence type="ECO:0000313" key="1">
    <source>
        <dbReference type="EMBL" id="CAA9995653.1"/>
    </source>
</evidence>
<dbReference type="AlphaFoldDB" id="A0A6H5G0S2"/>
<dbReference type="EMBL" id="CADCXU010003882">
    <property type="protein sequence ID" value="CAA9995653.1"/>
    <property type="molecule type" value="Genomic_DNA"/>
</dbReference>
<evidence type="ECO:0000313" key="2">
    <source>
        <dbReference type="Proteomes" id="UP000479000"/>
    </source>
</evidence>
<sequence length="96" mass="11081">MFNIGWQRTLTRKGLAWISSNSPTKMSFFCGYNEGLHWSTTLGAFVKSFSSARRKRSSPFLLIRSSGQTRLVKNGQFMEWLSSCWLLFSDFWGLRG</sequence>
<proteinExistence type="predicted"/>
<organism evidence="1 2">
    <name type="scientific">Nesidiocoris tenuis</name>
    <dbReference type="NCBI Taxonomy" id="355587"/>
    <lineage>
        <taxon>Eukaryota</taxon>
        <taxon>Metazoa</taxon>
        <taxon>Ecdysozoa</taxon>
        <taxon>Arthropoda</taxon>
        <taxon>Hexapoda</taxon>
        <taxon>Insecta</taxon>
        <taxon>Pterygota</taxon>
        <taxon>Neoptera</taxon>
        <taxon>Paraneoptera</taxon>
        <taxon>Hemiptera</taxon>
        <taxon>Heteroptera</taxon>
        <taxon>Panheteroptera</taxon>
        <taxon>Cimicomorpha</taxon>
        <taxon>Miridae</taxon>
        <taxon>Dicyphina</taxon>
        <taxon>Nesidiocoris</taxon>
    </lineage>
</organism>
<accession>A0A6H5G0S2</accession>
<keyword evidence="2" id="KW-1185">Reference proteome</keyword>
<name>A0A6H5G0S2_9HEMI</name>
<reference evidence="1 2" key="1">
    <citation type="submission" date="2020-02" db="EMBL/GenBank/DDBJ databases">
        <authorList>
            <person name="Ferguson B K."/>
        </authorList>
    </citation>
    <scope>NUCLEOTIDE SEQUENCE [LARGE SCALE GENOMIC DNA]</scope>
</reference>